<dbReference type="NCBIfam" id="TIGR00369">
    <property type="entry name" value="unchar_dom_1"/>
    <property type="match status" value="1"/>
</dbReference>
<dbReference type="STRING" id="1424659.SAMN05216368_11652"/>
<reference evidence="4 7" key="2">
    <citation type="submission" date="2019-03" db="EMBL/GenBank/DDBJ databases">
        <title>Genomics of glacier-inhabiting Cryobacterium strains.</title>
        <authorList>
            <person name="Liu Q."/>
            <person name="Xin Y.-H."/>
        </authorList>
    </citation>
    <scope>NUCLEOTIDE SEQUENCE [LARGE SCALE GENOMIC DNA]</scope>
    <source>
        <strain evidence="4 7">Hh8</strain>
    </source>
</reference>
<protein>
    <submittedName>
        <fullName evidence="3">Acyl-CoA thioesterase</fullName>
    </submittedName>
    <submittedName>
        <fullName evidence="4">Hotdog fold thioesterase</fullName>
    </submittedName>
</protein>
<evidence type="ECO:0000259" key="2">
    <source>
        <dbReference type="Pfam" id="PF03061"/>
    </source>
</evidence>
<dbReference type="EMBL" id="SOFD01000010">
    <property type="protein sequence ID" value="TFB78569.1"/>
    <property type="molecule type" value="Genomic_DNA"/>
</dbReference>
<feature type="domain" description="Thioesterase" evidence="2">
    <location>
        <begin position="50"/>
        <end position="114"/>
    </location>
</feature>
<gene>
    <name evidence="5" type="ORF">E3O21_05530</name>
    <name evidence="4" type="ORF">E3O21_06225</name>
    <name evidence="3" type="ORF">SAMN05216368_11652</name>
</gene>
<dbReference type="EMBL" id="SOFD01000017">
    <property type="protein sequence ID" value="TFB78259.1"/>
    <property type="molecule type" value="Genomic_DNA"/>
</dbReference>
<organism evidence="3 6">
    <name type="scientific">Cryobacterium flavum</name>
    <dbReference type="NCBI Taxonomy" id="1424659"/>
    <lineage>
        <taxon>Bacteria</taxon>
        <taxon>Bacillati</taxon>
        <taxon>Actinomycetota</taxon>
        <taxon>Actinomycetes</taxon>
        <taxon>Micrococcales</taxon>
        <taxon>Microbacteriaceae</taxon>
        <taxon>Cryobacterium</taxon>
    </lineage>
</organism>
<evidence type="ECO:0000256" key="1">
    <source>
        <dbReference type="ARBA" id="ARBA00022801"/>
    </source>
</evidence>
<dbReference type="InterPro" id="IPR006683">
    <property type="entry name" value="Thioestr_dom"/>
</dbReference>
<evidence type="ECO:0000313" key="6">
    <source>
        <dbReference type="Proteomes" id="UP000199639"/>
    </source>
</evidence>
<proteinExistence type="predicted"/>
<dbReference type="Pfam" id="PF03061">
    <property type="entry name" value="4HBT"/>
    <property type="match status" value="1"/>
</dbReference>
<dbReference type="Gene3D" id="3.10.129.10">
    <property type="entry name" value="Hotdog Thioesterase"/>
    <property type="match status" value="1"/>
</dbReference>
<evidence type="ECO:0000313" key="3">
    <source>
        <dbReference type="EMBL" id="SDO37677.1"/>
    </source>
</evidence>
<evidence type="ECO:0000313" key="7">
    <source>
        <dbReference type="Proteomes" id="UP000298252"/>
    </source>
</evidence>
<dbReference type="GO" id="GO:0016289">
    <property type="term" value="F:acyl-CoA hydrolase activity"/>
    <property type="evidence" value="ECO:0007669"/>
    <property type="project" value="TreeGrafter"/>
</dbReference>
<name>A0A4R8V734_9MICO</name>
<keyword evidence="1" id="KW-0378">Hydrolase</keyword>
<dbReference type="InterPro" id="IPR052723">
    <property type="entry name" value="Acyl-CoA_thioesterase_PaaI"/>
</dbReference>
<dbReference type="CDD" id="cd03443">
    <property type="entry name" value="PaaI_thioesterase"/>
    <property type="match status" value="1"/>
</dbReference>
<dbReference type="InterPro" id="IPR029069">
    <property type="entry name" value="HotDog_dom_sf"/>
</dbReference>
<dbReference type="EMBL" id="FNIB01000016">
    <property type="protein sequence ID" value="SDO37677.1"/>
    <property type="molecule type" value="Genomic_DNA"/>
</dbReference>
<dbReference type="AlphaFoldDB" id="A0A4R8V734"/>
<dbReference type="SUPFAM" id="SSF54637">
    <property type="entry name" value="Thioesterase/thiol ester dehydrase-isomerase"/>
    <property type="match status" value="1"/>
</dbReference>
<dbReference type="Proteomes" id="UP000298252">
    <property type="component" value="Unassembled WGS sequence"/>
</dbReference>
<sequence>MTEALPVGSEAMMQRDRASASLGMIVHRNEPGHSVVSMVVRDDMLNGFDVTHGGFVFALADTAFAIACNDSHHVTLAAGADITFLKPTTSGQNLTATALLRVKSGRSGIYDVRVAVNGDAIGDDVTVAEFRGRSRTTNLPVPARNHL</sequence>
<dbReference type="PANTHER" id="PTHR42856:SF1">
    <property type="entry name" value="ACYL-COENZYME A THIOESTERASE PAAI"/>
    <property type="match status" value="1"/>
</dbReference>
<dbReference type="RefSeq" id="WP_092341980.1">
    <property type="nucleotide sequence ID" value="NZ_FNIB01000016.1"/>
</dbReference>
<keyword evidence="7" id="KW-1185">Reference proteome</keyword>
<reference evidence="3 6" key="1">
    <citation type="submission" date="2016-10" db="EMBL/GenBank/DDBJ databases">
        <authorList>
            <person name="Varghese N."/>
            <person name="Submissions S."/>
        </authorList>
    </citation>
    <scope>NUCLEOTIDE SEQUENCE [LARGE SCALE GENOMIC DNA]</scope>
    <source>
        <strain evidence="3 6">CGMCC 1.11215</strain>
    </source>
</reference>
<dbReference type="InterPro" id="IPR003736">
    <property type="entry name" value="PAAI_dom"/>
</dbReference>
<accession>A0A4R8V734</accession>
<evidence type="ECO:0000313" key="5">
    <source>
        <dbReference type="EMBL" id="TFB78569.1"/>
    </source>
</evidence>
<dbReference type="PANTHER" id="PTHR42856">
    <property type="entry name" value="ACYL-COENZYME A THIOESTERASE PAAI"/>
    <property type="match status" value="1"/>
</dbReference>
<evidence type="ECO:0000313" key="4">
    <source>
        <dbReference type="EMBL" id="TFB78259.1"/>
    </source>
</evidence>
<dbReference type="Proteomes" id="UP000199639">
    <property type="component" value="Unassembled WGS sequence"/>
</dbReference>